<keyword evidence="1" id="KW-0547">Nucleotide-binding</keyword>
<dbReference type="GO" id="GO:0004386">
    <property type="term" value="F:helicase activity"/>
    <property type="evidence" value="ECO:0007669"/>
    <property type="project" value="UniProtKB-KW"/>
</dbReference>
<keyword evidence="1" id="KW-0067">ATP-binding</keyword>
<evidence type="ECO:0000313" key="1">
    <source>
        <dbReference type="EMBL" id="PWA59118.1"/>
    </source>
</evidence>
<dbReference type="AlphaFoldDB" id="A0A2U1MCZ7"/>
<protein>
    <submittedName>
        <fullName evidence="1">Helitron helicase-like domain-containing protein</fullName>
    </submittedName>
</protein>
<dbReference type="Proteomes" id="UP000245207">
    <property type="component" value="Unassembled WGS sequence"/>
</dbReference>
<reference evidence="1 2" key="1">
    <citation type="journal article" date="2018" name="Mol. Plant">
        <title>The genome of Artemisia annua provides insight into the evolution of Asteraceae family and artemisinin biosynthesis.</title>
        <authorList>
            <person name="Shen Q."/>
            <person name="Zhang L."/>
            <person name="Liao Z."/>
            <person name="Wang S."/>
            <person name="Yan T."/>
            <person name="Shi P."/>
            <person name="Liu M."/>
            <person name="Fu X."/>
            <person name="Pan Q."/>
            <person name="Wang Y."/>
            <person name="Lv Z."/>
            <person name="Lu X."/>
            <person name="Zhang F."/>
            <person name="Jiang W."/>
            <person name="Ma Y."/>
            <person name="Chen M."/>
            <person name="Hao X."/>
            <person name="Li L."/>
            <person name="Tang Y."/>
            <person name="Lv G."/>
            <person name="Zhou Y."/>
            <person name="Sun X."/>
            <person name="Brodelius P.E."/>
            <person name="Rose J.K.C."/>
            <person name="Tang K."/>
        </authorList>
    </citation>
    <scope>NUCLEOTIDE SEQUENCE [LARGE SCALE GENOMIC DNA]</scope>
    <source>
        <strain evidence="2">cv. Huhao1</strain>
        <tissue evidence="1">Leaf</tissue>
    </source>
</reference>
<keyword evidence="1" id="KW-0378">Hydrolase</keyword>
<comment type="caution">
    <text evidence="1">The sequence shown here is derived from an EMBL/GenBank/DDBJ whole genome shotgun (WGS) entry which is preliminary data.</text>
</comment>
<proteinExistence type="predicted"/>
<dbReference type="EMBL" id="PKPP01005715">
    <property type="protein sequence ID" value="PWA59118.1"/>
    <property type="molecule type" value="Genomic_DNA"/>
</dbReference>
<organism evidence="1 2">
    <name type="scientific">Artemisia annua</name>
    <name type="common">Sweet wormwood</name>
    <dbReference type="NCBI Taxonomy" id="35608"/>
    <lineage>
        <taxon>Eukaryota</taxon>
        <taxon>Viridiplantae</taxon>
        <taxon>Streptophyta</taxon>
        <taxon>Embryophyta</taxon>
        <taxon>Tracheophyta</taxon>
        <taxon>Spermatophyta</taxon>
        <taxon>Magnoliopsida</taxon>
        <taxon>eudicotyledons</taxon>
        <taxon>Gunneridae</taxon>
        <taxon>Pentapetalae</taxon>
        <taxon>asterids</taxon>
        <taxon>campanulids</taxon>
        <taxon>Asterales</taxon>
        <taxon>Asteraceae</taxon>
        <taxon>Asteroideae</taxon>
        <taxon>Anthemideae</taxon>
        <taxon>Artemisiinae</taxon>
        <taxon>Artemisia</taxon>
    </lineage>
</organism>
<keyword evidence="2" id="KW-1185">Reference proteome</keyword>
<dbReference type="STRING" id="35608.A0A2U1MCZ7"/>
<gene>
    <name evidence="1" type="ORF">CTI12_AA394140</name>
</gene>
<dbReference type="PANTHER" id="PTHR45786">
    <property type="entry name" value="DNA BINDING PROTEIN-LIKE"/>
    <property type="match status" value="1"/>
</dbReference>
<dbReference type="PANTHER" id="PTHR45786:SF74">
    <property type="entry name" value="ATP-DEPENDENT DNA HELICASE"/>
    <property type="match status" value="1"/>
</dbReference>
<accession>A0A2U1MCZ7</accession>
<evidence type="ECO:0000313" key="2">
    <source>
        <dbReference type="Proteomes" id="UP000245207"/>
    </source>
</evidence>
<sequence>MSQTFLLKDDCGQRWCLGHYVCRSTFSCCGGLLPNNDELASSILLLFYNSLGGSSILGSYFSTQKPEVIKTCREYRVRVLVRAPSNSALDDIVFCALRMGQNFPVDVFDTITMVVHMFQNAIGTHLQYTVLTWRYICCLKLEYTSSYNFLDIRIPMPRRLVSSDFIDPCNNNMLRSTGSNGFKEHVLNYDESTLGINNIKTPAHFHINNNENRTWSTNDVTNINYPKWSAHTANLQKQQPPPFIIPENQMVMPYSESAITCAPSMLKSNIWYTTKAKTSYFSHPPYVTQQCQPFTNTSIQENYIETARPSTDNSTSAQQNFITSRQSKWRYRHTQQPHINFVEQTTHATSSRSSNKDVSQLYIDIGDCDYMCHHCIAIFWYGERTGTTSRSQPIKYSKCCAGGQVRLQKEMEPPMYFKQLLKDKHFLDNIRAYNQMFSMTSFGAHIDDSVNDGRGQYVFKISGEIHHWIGTICPTNINEPKFMQLYIYDTQNEVAHRMEPFGGKDGSGLKPEIVQNLIQILDEHNELVRVFRTARERCNQPNVTEFKIQLYNVVGGRQYQLPTSGTLGAIVIEPDTNTLTDYDVIIEYKDKRPQRISKLHSSYMSLQFPLLFVYGQPGYNTKMTLEEGTKNRKRNKLSMNMYYKCTGGM</sequence>
<keyword evidence="1" id="KW-0347">Helicase</keyword>
<name>A0A2U1MCZ7_ARTAN</name>